<reference evidence="6" key="1">
    <citation type="submission" date="2018-11" db="EMBL/GenBank/DDBJ databases">
        <authorList>
            <person name="Onetto C."/>
        </authorList>
    </citation>
    <scope>NUCLEOTIDE SEQUENCE [LARGE SCALE GENOMIC DNA]</scope>
</reference>
<evidence type="ECO:0000256" key="3">
    <source>
        <dbReference type="SAM" id="SignalP"/>
    </source>
</evidence>
<keyword evidence="7" id="KW-1185">Reference proteome</keyword>
<dbReference type="SMART" id="SM01360">
    <property type="entry name" value="A2M"/>
    <property type="match status" value="1"/>
</dbReference>
<organism evidence="6 7">
    <name type="scientific">Candidatus Defluviicoccus seviourii</name>
    <dbReference type="NCBI Taxonomy" id="2565273"/>
    <lineage>
        <taxon>Bacteria</taxon>
        <taxon>Pseudomonadati</taxon>
        <taxon>Pseudomonadota</taxon>
        <taxon>Alphaproteobacteria</taxon>
        <taxon>Rhodospirillales</taxon>
        <taxon>Rhodospirillaceae</taxon>
        <taxon>Defluviicoccus</taxon>
    </lineage>
</organism>
<dbReference type="Pfam" id="PF21142">
    <property type="entry name" value="A2M_bMG2"/>
    <property type="match status" value="1"/>
</dbReference>
<protein>
    <recommendedName>
        <fullName evidence="8">Alpha-2-macroglobulin</fullName>
    </recommendedName>
</protein>
<dbReference type="Gene3D" id="2.60.40.1930">
    <property type="match status" value="1"/>
</dbReference>
<dbReference type="InterPro" id="IPR021868">
    <property type="entry name" value="Alpha_2_Macroglob_MG3"/>
</dbReference>
<comment type="similarity">
    <text evidence="1">Belongs to the protease inhibitor I39 (alpha-2-macroglobulin) family. Bacterial alpha-2-macroglobulin subfamily.</text>
</comment>
<feature type="signal peptide" evidence="3">
    <location>
        <begin position="1"/>
        <end position="22"/>
    </location>
</feature>
<dbReference type="Pfam" id="PF17972">
    <property type="entry name" value="bMG5"/>
    <property type="match status" value="1"/>
</dbReference>
<dbReference type="InterPro" id="IPR011626">
    <property type="entry name" value="Alpha-macroglobulin_TED"/>
</dbReference>
<dbReference type="InterPro" id="IPR041203">
    <property type="entry name" value="Bact_A2M_MG5"/>
</dbReference>
<dbReference type="Pfam" id="PF07703">
    <property type="entry name" value="A2M_BRD"/>
    <property type="match status" value="1"/>
</dbReference>
<feature type="domain" description="Alpha-2-macroglobulin bait region" evidence="4">
    <location>
        <begin position="865"/>
        <end position="1011"/>
    </location>
</feature>
<feature type="chain" id="PRO_5024332434" description="Alpha-2-macroglobulin" evidence="3">
    <location>
        <begin position="23"/>
        <end position="1731"/>
    </location>
</feature>
<evidence type="ECO:0000259" key="4">
    <source>
        <dbReference type="SMART" id="SM01359"/>
    </source>
</evidence>
<dbReference type="PANTHER" id="PTHR40094:SF1">
    <property type="entry name" value="UBIQUITIN DOMAIN-CONTAINING PROTEIN"/>
    <property type="match status" value="1"/>
</dbReference>
<dbReference type="CDD" id="cd02891">
    <property type="entry name" value="A2M_like"/>
    <property type="match status" value="1"/>
</dbReference>
<dbReference type="InterPro" id="IPR026284">
    <property type="entry name" value="A2MG_proteobact"/>
</dbReference>
<dbReference type="EMBL" id="UXAT02000035">
    <property type="protein sequence ID" value="VUX47310.1"/>
    <property type="molecule type" value="Genomic_DNA"/>
</dbReference>
<dbReference type="SMART" id="SM01419">
    <property type="entry name" value="Thiol-ester_cl"/>
    <property type="match status" value="1"/>
</dbReference>
<keyword evidence="2 3" id="KW-0732">Signal</keyword>
<dbReference type="InterPro" id="IPR002890">
    <property type="entry name" value="MG2"/>
</dbReference>
<evidence type="ECO:0000313" key="6">
    <source>
        <dbReference type="EMBL" id="VUX47310.1"/>
    </source>
</evidence>
<gene>
    <name evidence="6" type="ORF">DF3PA_400004</name>
</gene>
<evidence type="ECO:0000259" key="5">
    <source>
        <dbReference type="SMART" id="SM01360"/>
    </source>
</evidence>
<evidence type="ECO:0000313" key="7">
    <source>
        <dbReference type="Proteomes" id="UP000326641"/>
    </source>
</evidence>
<feature type="domain" description="Alpha-2-macroglobulin" evidence="5">
    <location>
        <begin position="1073"/>
        <end position="1161"/>
    </location>
</feature>
<dbReference type="InterPro" id="IPR041462">
    <property type="entry name" value="Bact_A2M_MG6"/>
</dbReference>
<dbReference type="InterPro" id="IPR041246">
    <property type="entry name" value="Bact_MG10"/>
</dbReference>
<dbReference type="InterPro" id="IPR001599">
    <property type="entry name" value="Macroglobln_a2"/>
</dbReference>
<accession>A0A564WFP5</accession>
<dbReference type="Pfam" id="PF17962">
    <property type="entry name" value="bMG6"/>
    <property type="match status" value="1"/>
</dbReference>
<evidence type="ECO:0000256" key="1">
    <source>
        <dbReference type="ARBA" id="ARBA00010556"/>
    </source>
</evidence>
<dbReference type="InterPro" id="IPR008930">
    <property type="entry name" value="Terpenoid_cyclase/PrenylTrfase"/>
</dbReference>
<dbReference type="GO" id="GO:0004866">
    <property type="term" value="F:endopeptidase inhibitor activity"/>
    <property type="evidence" value="ECO:0007669"/>
    <property type="project" value="InterPro"/>
</dbReference>
<dbReference type="GO" id="GO:0005615">
    <property type="term" value="C:extracellular space"/>
    <property type="evidence" value="ECO:0007669"/>
    <property type="project" value="InterPro"/>
</dbReference>
<dbReference type="PANTHER" id="PTHR40094">
    <property type="entry name" value="ALPHA-2-MACROGLOBULIN HOMOLOG"/>
    <property type="match status" value="1"/>
</dbReference>
<proteinExistence type="inferred from homology"/>
<dbReference type="Proteomes" id="UP000326641">
    <property type="component" value="Unassembled WGS sequence"/>
</dbReference>
<dbReference type="Gene3D" id="1.50.10.20">
    <property type="match status" value="1"/>
</dbReference>
<dbReference type="PIRSF" id="PIRSF038980">
    <property type="entry name" value="A2M_bac"/>
    <property type="match status" value="1"/>
</dbReference>
<dbReference type="InterPro" id="IPR051802">
    <property type="entry name" value="YfhM-like"/>
</dbReference>
<dbReference type="Pfam" id="PF00207">
    <property type="entry name" value="A2M"/>
    <property type="match status" value="1"/>
</dbReference>
<dbReference type="InterPro" id="IPR011625">
    <property type="entry name" value="A2M_N_BRD"/>
</dbReference>
<name>A0A564WFP5_9PROT</name>
<sequence length="1731" mass="183871">MPHLRLLLILVLIIVLPAAAPAFQPPGLSADAATYRSAVMQKRPPQPSPEAAAAAASAARRAYDAGRFEDALRRSEEAIAQGSDTDSAALWLRLSEIWTKVAPANPQRALQAAWLAYSSSFAADQRQAALVRMADLFERYLAQPKLALQALSEAAAERPADESLRARIAALRLAVGLDLRTIRVDTESDQPRVCFTFATPLAPSPAIHFEDYVRVVPEVAVSAEASDDTLCLTGLSHGSSAQVTLREGLPGQDGLILRQTETHKLTVGDRKPAAAFRGNAFVLPRFGPQGVPLTTVNLDAVELALHRINDRNLAPQLAQGALMAALSRYDAGEIAETAGELVWQGRMAVGNERNKSVVTAIPVKDLLPNPLPGLYVVTARPADIPDAEVPYTAATRWLMISDLALTAMQGADGLSVFVRSLSTAKPLPGVTVALVARNNAELVRMTSDAGGRARFPAIAAGTRGGSQPALVMAYGADADFAALNLTEPAFDLSDRGVGGRVPPGPVDAYLFSERGVYRPAEVVHITALMRDNASEAIDGVPLTLKVLRPNGTTFHASVVPAAAPGAHVLTLPLTPSAPLGTWSVQAFTDPEAQPVGRLEFQVEEFVPERLAVELSGSAPLITPGTPFELTVRSRFLYGPPASGLEGSADVVIDADPAPYPQHKGFRFGLAQESVTARTETIALAATDASGTVKAALKLPPVPDTTRPLKADVRVAIFEPGGRPSRQVLTVPIRTQGFALGIRPRFSDDRLPEGAEAAFDLLAVDSDGKPIDKQGLSFELFAEDINYQWYVQEGVYKYRTSVRSRSIRKGAIAAAALKPTELAVGPLSFGRYRLEVSAPGSLIASSARFTVGWHTAAAADDTPDKLDVSTDKASYRPGETAHVRIASPFPGEALVTVATDRILDTRTVSVPSEGVTVDLPVTAAWGSGAYVIASVYRPPLADREHLPVRAIGLAWLATDLAPRSLSVALSAPEKVRPRQTIDVPLKLTDSDGKPVQDAFVMLAAVDEGILQLTGYRAPDPVQHFLGKRRLGLDIRDDYQRLIDAVSGPMGALRQGGDAGGLGVSLPDVPLTIVSLFQGPVKADANGVARIALTLPDFNGSLRLMAVAFDRSRVGSASAPLVVRDPLVAEMALPRFLAPGDESRVSVSLHAVEAPEGTYRVALQGQGAVTTSDDVRTLSLTPGQRISLQSTIKASEAGRGSVKLAVTGPADIALTRELALTVRPAQAPMTTFATRKLEPGAEVVATAQLIQGYVPGAASVRLGFSTKPPFDVAGLLAALQRYPNGCLEQIVSRALPLLVVDDVDLALGRERTAAATLASRVDSAIAEVLDKQRYDGAFGLWSGRGPEEPWLTAYALEFLTRARGEGHAVPAAPFEAGLRWLHRHAVDGGSEPQDLASRAYALHVLALAGVATPGSIRYFQDTFRDRLPTPLARAQIAAALVRLGDGPRAEAAVERALGNPARDFWQADYGSTVRDAAAIITLLGEVERLGDSAPALIDRLPADALSVRATNTQEQAWLVLAARTLMAGPAPLKLAITGTPARTGDPIFLSPTANELANGVKITNDGAGAIWHTTALAGVPKEPQPAAREGLKVKRQFFRRNGEPANLDTVRQNDVLVVVLEGEVATKLSHQALLTHPLPAGWEIENPRLGVEAAETLPWLGTLSEPKAYEARDDRYAAAVDLTPDAPTFRLAYVVRAVTPGTYDLPGAVLEDMYRPRYFARQAGGRITVQPAQ</sequence>
<dbReference type="SUPFAM" id="SSF48239">
    <property type="entry name" value="Terpenoid cyclases/Protein prenyltransferases"/>
    <property type="match status" value="1"/>
</dbReference>
<dbReference type="Pfam" id="PF11974">
    <property type="entry name" value="bMG3"/>
    <property type="match status" value="1"/>
</dbReference>
<dbReference type="InterPro" id="IPR049120">
    <property type="entry name" value="A2M_bMG2"/>
</dbReference>
<comment type="caution">
    <text evidence="6">The sequence shown here is derived from an EMBL/GenBank/DDBJ whole genome shotgun (WGS) entry which is preliminary data.</text>
</comment>
<dbReference type="Pfam" id="PF07678">
    <property type="entry name" value="TED_complement"/>
    <property type="match status" value="1"/>
</dbReference>
<evidence type="ECO:0008006" key="8">
    <source>
        <dbReference type="Google" id="ProtNLM"/>
    </source>
</evidence>
<dbReference type="InterPro" id="IPR047565">
    <property type="entry name" value="Alpha-macroglob_thiol-ester_cl"/>
</dbReference>
<dbReference type="Pfam" id="PF01835">
    <property type="entry name" value="MG2"/>
    <property type="match status" value="1"/>
</dbReference>
<evidence type="ECO:0000256" key="2">
    <source>
        <dbReference type="ARBA" id="ARBA00022729"/>
    </source>
</evidence>
<dbReference type="SMART" id="SM01359">
    <property type="entry name" value="A2M_N_2"/>
    <property type="match status" value="1"/>
</dbReference>
<dbReference type="Pfam" id="PF17973">
    <property type="entry name" value="bMG10"/>
    <property type="match status" value="1"/>
</dbReference>